<feature type="region of interest" description="Disordered" evidence="1">
    <location>
        <begin position="643"/>
        <end position="668"/>
    </location>
</feature>
<evidence type="ECO:0000256" key="1">
    <source>
        <dbReference type="SAM" id="MobiDB-lite"/>
    </source>
</evidence>
<feature type="chain" id="PRO_5007855352" evidence="2">
    <location>
        <begin position="25"/>
        <end position="818"/>
    </location>
</feature>
<organism evidence="3 4">
    <name type="scientific">Daphnia magna</name>
    <dbReference type="NCBI Taxonomy" id="35525"/>
    <lineage>
        <taxon>Eukaryota</taxon>
        <taxon>Metazoa</taxon>
        <taxon>Ecdysozoa</taxon>
        <taxon>Arthropoda</taxon>
        <taxon>Crustacea</taxon>
        <taxon>Branchiopoda</taxon>
        <taxon>Diplostraca</taxon>
        <taxon>Cladocera</taxon>
        <taxon>Anomopoda</taxon>
        <taxon>Daphniidae</taxon>
        <taxon>Daphnia</taxon>
    </lineage>
</organism>
<feature type="signal peptide" evidence="2">
    <location>
        <begin position="1"/>
        <end position="24"/>
    </location>
</feature>
<gene>
    <name evidence="3" type="ORF">APZ42_015762</name>
</gene>
<evidence type="ECO:0000313" key="3">
    <source>
        <dbReference type="EMBL" id="KZS17774.1"/>
    </source>
</evidence>
<feature type="compositionally biased region" description="Basic and acidic residues" evidence="1">
    <location>
        <begin position="683"/>
        <end position="694"/>
    </location>
</feature>
<keyword evidence="4" id="KW-1185">Reference proteome</keyword>
<dbReference type="OrthoDB" id="6374365at2759"/>
<evidence type="ECO:0000313" key="4">
    <source>
        <dbReference type="Proteomes" id="UP000076858"/>
    </source>
</evidence>
<dbReference type="AlphaFoldDB" id="A0A165AJS4"/>
<sequence length="818" mass="90081">MPRLFYILLLGVVVVLIDLRGTHSLAIDSKAKGEQKASAKTTANQTAAVQSPKVRQIDDVVTGNGRETLKGIIDDQTTHLFFGEANSFANNGRTFPADTFGTLLTNQEAGTDHSADASVIILTTNEPSQEVQAGTIEVPVFEIQPQPNAEEPTGDSRIVDSVSESVAESQLDSIIQPNDHVQDETTGELMAISRIDESSPEIQNGGQVSPLDETTNVEKSDSFVTDDVISETTGETGQSTDGHHITHVQETEIAVGDHMAPFPANSGEPGTFQMEHKGDFAVEMNPNTNERVNVRSKTATNLNLSGAGRHLPMVKVKHVFNIRVQPFRPSLPIAQRNQDDSSVEFVQLETGPFQPEPQVPDAIGLARTEEESSLGNVDSFVPEDIAGPVQFQVEPINVDVDRVIGTPDEVPIDPVVDQVSPAEQGTNSGGTDSFIVISSAEQFHNKDTDVGVILAIRPQANVATGIFQTAEDVGQTIPIQPEMNEGRADDFVNNTEMKEETLYQPETNIDESHTATDSFVGQTEPRTEMTDTTGYQTETDQPADGQNQISDERAMRSAFASSSSRRSNNGQRHINVNRHMIDGDVDEPSISIEFLDREPNHRVGANQAATHRNRTVVVEVDDGFVSSEIIGHMDENRMIHLSRPTQEQQERPSMKAARLGGNRQEGKLRTVTIDQIQAAVNKKHSDEMRDDSSAERAPSQNSDEQDDHSLEVNVRLLSKIKRILRTELRKQEKRPKMEFFQHSEEQNDISLELNDILKNPLFQQKIHEMDGRLKSAPEARGKRLIEKYAEALAISSSSSSPIINSFLPFFIACLLVFW</sequence>
<feature type="region of interest" description="Disordered" evidence="1">
    <location>
        <begin position="680"/>
        <end position="709"/>
    </location>
</feature>
<comment type="caution">
    <text evidence="3">The sequence shown here is derived from an EMBL/GenBank/DDBJ whole genome shotgun (WGS) entry which is preliminary data.</text>
</comment>
<keyword evidence="2" id="KW-0732">Signal</keyword>
<feature type="compositionally biased region" description="Polar residues" evidence="1">
    <location>
        <begin position="530"/>
        <end position="547"/>
    </location>
</feature>
<feature type="region of interest" description="Disordered" evidence="1">
    <location>
        <begin position="506"/>
        <end position="547"/>
    </location>
</feature>
<feature type="compositionally biased region" description="Polar residues" evidence="1">
    <location>
        <begin position="38"/>
        <end position="49"/>
    </location>
</feature>
<name>A0A165AJS4_9CRUS</name>
<protein>
    <submittedName>
        <fullName evidence="3">Uncharacterized protein</fullName>
    </submittedName>
</protein>
<feature type="region of interest" description="Disordered" evidence="1">
    <location>
        <begin position="198"/>
        <end position="223"/>
    </location>
</feature>
<dbReference type="Proteomes" id="UP000076858">
    <property type="component" value="Unassembled WGS sequence"/>
</dbReference>
<evidence type="ECO:0000256" key="2">
    <source>
        <dbReference type="SAM" id="SignalP"/>
    </source>
</evidence>
<feature type="region of interest" description="Disordered" evidence="1">
    <location>
        <begin position="30"/>
        <end position="49"/>
    </location>
</feature>
<reference evidence="3 4" key="1">
    <citation type="submission" date="2016-03" db="EMBL/GenBank/DDBJ databases">
        <title>EvidentialGene: Evidence-directed Construction of Genes on Genomes.</title>
        <authorList>
            <person name="Gilbert D.G."/>
            <person name="Choi J.-H."/>
            <person name="Mockaitis K."/>
            <person name="Colbourne J."/>
            <person name="Pfrender M."/>
        </authorList>
    </citation>
    <scope>NUCLEOTIDE SEQUENCE [LARGE SCALE GENOMIC DNA]</scope>
    <source>
        <strain evidence="3 4">Xinb3</strain>
        <tissue evidence="3">Complete organism</tissue>
    </source>
</reference>
<dbReference type="EMBL" id="LRGB01000568">
    <property type="protein sequence ID" value="KZS17774.1"/>
    <property type="molecule type" value="Genomic_DNA"/>
</dbReference>
<accession>A0A165AJS4</accession>
<proteinExistence type="predicted"/>